<proteinExistence type="predicted"/>
<organism evidence="2 3">
    <name type="scientific">Tupaia chinensis</name>
    <name type="common">Chinese tree shrew</name>
    <name type="synonym">Tupaia belangeri chinensis</name>
    <dbReference type="NCBI Taxonomy" id="246437"/>
    <lineage>
        <taxon>Eukaryota</taxon>
        <taxon>Metazoa</taxon>
        <taxon>Chordata</taxon>
        <taxon>Craniata</taxon>
        <taxon>Vertebrata</taxon>
        <taxon>Euteleostomi</taxon>
        <taxon>Mammalia</taxon>
        <taxon>Eutheria</taxon>
        <taxon>Euarchontoglires</taxon>
        <taxon>Scandentia</taxon>
        <taxon>Tupaiidae</taxon>
        <taxon>Tupaia</taxon>
    </lineage>
</organism>
<feature type="compositionally biased region" description="Basic and acidic residues" evidence="1">
    <location>
        <begin position="186"/>
        <end position="197"/>
    </location>
</feature>
<evidence type="ECO:0000256" key="1">
    <source>
        <dbReference type="SAM" id="MobiDB-lite"/>
    </source>
</evidence>
<keyword evidence="3" id="KW-1185">Reference proteome</keyword>
<dbReference type="PANTHER" id="PTHR11544">
    <property type="entry name" value="COLD SHOCK DOMAIN CONTAINING PROTEINS"/>
    <property type="match status" value="1"/>
</dbReference>
<feature type="region of interest" description="Disordered" evidence="1">
    <location>
        <begin position="157"/>
        <end position="197"/>
    </location>
</feature>
<evidence type="ECO:0000313" key="3">
    <source>
        <dbReference type="Proteomes" id="UP000011518"/>
    </source>
</evidence>
<dbReference type="Proteomes" id="UP000011518">
    <property type="component" value="Unassembled WGS sequence"/>
</dbReference>
<feature type="region of interest" description="Disordered" evidence="1">
    <location>
        <begin position="38"/>
        <end position="80"/>
    </location>
</feature>
<gene>
    <name evidence="2" type="ORF">TREES_T100016275</name>
</gene>
<dbReference type="EMBL" id="KB321031">
    <property type="protein sequence ID" value="ELW48661.1"/>
    <property type="molecule type" value="Genomic_DNA"/>
</dbReference>
<dbReference type="STRING" id="246437.L9JDK0"/>
<evidence type="ECO:0000313" key="2">
    <source>
        <dbReference type="EMBL" id="ELW48661.1"/>
    </source>
</evidence>
<dbReference type="AlphaFoldDB" id="L9JDK0"/>
<sequence>MKRLWSLMLKEKRVWRQQSLQALGESQFKAVNMHYRRYPRRRGPPRNYQQNDQNDEWGTERGIGEHSRRPGPTTPVLPQVKVPPYYMRRPYERQSQYSNPVQGELMGGADNQGAGEQGRPGRQNMYRSYRPRFTGALLAKDSPERTAMKRIRKIKAMRPKASSHLNVGFDATSTTDEEAQRTLNHKMAERQKQQSTS</sequence>
<protein>
    <submittedName>
        <fullName evidence="2">Nuclease-sensitive element-binding protein 1</fullName>
    </submittedName>
</protein>
<dbReference type="InterPro" id="IPR050181">
    <property type="entry name" value="Cold_shock_domain"/>
</dbReference>
<feature type="compositionally biased region" description="Basic and acidic residues" evidence="1">
    <location>
        <begin position="58"/>
        <end position="68"/>
    </location>
</feature>
<dbReference type="InParanoid" id="L9JDK0"/>
<name>L9JDK0_TUPCH</name>
<reference evidence="3" key="2">
    <citation type="journal article" date="2013" name="Nat. Commun.">
        <title>Genome of the Chinese tree shrew.</title>
        <authorList>
            <person name="Fan Y."/>
            <person name="Huang Z.Y."/>
            <person name="Cao C.C."/>
            <person name="Chen C.S."/>
            <person name="Chen Y.X."/>
            <person name="Fan D.D."/>
            <person name="He J."/>
            <person name="Hou H.L."/>
            <person name="Hu L."/>
            <person name="Hu X.T."/>
            <person name="Jiang X.T."/>
            <person name="Lai R."/>
            <person name="Lang Y.S."/>
            <person name="Liang B."/>
            <person name="Liao S.G."/>
            <person name="Mu D."/>
            <person name="Ma Y.Y."/>
            <person name="Niu Y.Y."/>
            <person name="Sun X.Q."/>
            <person name="Xia J.Q."/>
            <person name="Xiao J."/>
            <person name="Xiong Z.Q."/>
            <person name="Xu L."/>
            <person name="Yang L."/>
            <person name="Zhang Y."/>
            <person name="Zhao W."/>
            <person name="Zhao X.D."/>
            <person name="Zheng Y.T."/>
            <person name="Zhou J.M."/>
            <person name="Zhu Y.B."/>
            <person name="Zhang G.J."/>
            <person name="Wang J."/>
            <person name="Yao Y.G."/>
        </authorList>
    </citation>
    <scope>NUCLEOTIDE SEQUENCE [LARGE SCALE GENOMIC DNA]</scope>
</reference>
<accession>L9JDK0</accession>
<feature type="region of interest" description="Disordered" evidence="1">
    <location>
        <begin position="100"/>
        <end position="124"/>
    </location>
</feature>
<reference evidence="3" key="1">
    <citation type="submission" date="2012-07" db="EMBL/GenBank/DDBJ databases">
        <title>Genome of the Chinese tree shrew, a rising model animal genetically related to primates.</title>
        <authorList>
            <person name="Zhang G."/>
            <person name="Fan Y."/>
            <person name="Yao Y."/>
            <person name="Huang Z."/>
        </authorList>
    </citation>
    <scope>NUCLEOTIDE SEQUENCE [LARGE SCALE GENOMIC DNA]</scope>
</reference>